<proteinExistence type="predicted"/>
<dbReference type="RefSeq" id="WP_011899894.1">
    <property type="nucleotide sequence ID" value="NZ_JAAVJF010000001.1"/>
</dbReference>
<dbReference type="Gene3D" id="1.10.3480.10">
    <property type="entry name" value="TorD-like"/>
    <property type="match status" value="1"/>
</dbReference>
<protein>
    <submittedName>
        <fullName evidence="1">Uncharacterized protein</fullName>
    </submittedName>
</protein>
<dbReference type="InterPro" id="IPR036411">
    <property type="entry name" value="TorD-like_sf"/>
</dbReference>
<dbReference type="AlphaFoldDB" id="A0A7L4P8V8"/>
<gene>
    <name evidence="1" type="ORF">HC235_03550</name>
</gene>
<dbReference type="SUPFAM" id="SSF89155">
    <property type="entry name" value="TorD-like"/>
    <property type="match status" value="1"/>
</dbReference>
<evidence type="ECO:0000313" key="2">
    <source>
        <dbReference type="Proteomes" id="UP000554766"/>
    </source>
</evidence>
<dbReference type="OMA" id="QFYENYG"/>
<comment type="caution">
    <text evidence="1">The sequence shown here is derived from an EMBL/GenBank/DDBJ whole genome shotgun (WGS) entry which is preliminary data.</text>
</comment>
<dbReference type="Proteomes" id="UP000554766">
    <property type="component" value="Unassembled WGS sequence"/>
</dbReference>
<organism evidence="1 2">
    <name type="scientific">Pyrobaculum arsenaticum</name>
    <dbReference type="NCBI Taxonomy" id="121277"/>
    <lineage>
        <taxon>Archaea</taxon>
        <taxon>Thermoproteota</taxon>
        <taxon>Thermoprotei</taxon>
        <taxon>Thermoproteales</taxon>
        <taxon>Thermoproteaceae</taxon>
        <taxon>Pyrobaculum</taxon>
    </lineage>
</organism>
<reference evidence="1 2" key="1">
    <citation type="journal article" date="2020" name="Nat. Commun.">
        <title>The structures of two archaeal type IV pili illuminate evolutionary relationships.</title>
        <authorList>
            <person name="Wang F."/>
            <person name="Baquero D.P."/>
            <person name="Su Z."/>
            <person name="Beltran L.C."/>
            <person name="Prangishvili D."/>
            <person name="Krupovic M."/>
            <person name="Egelman E.H."/>
        </authorList>
    </citation>
    <scope>NUCLEOTIDE SEQUENCE [LARGE SCALE GENOMIC DNA]</scope>
    <source>
        <strain evidence="1 2">2GA</strain>
    </source>
</reference>
<keyword evidence="2" id="KW-1185">Reference proteome</keyword>
<evidence type="ECO:0000313" key="1">
    <source>
        <dbReference type="EMBL" id="NYR15044.1"/>
    </source>
</evidence>
<sequence length="144" mass="16102">MERASFYLALFLILRGDVEPRKLGLDVGAINCDVSEIGASLLREDLDPVTRSLLPKAIAQFYENYGYEVAGEPDSLLAMTAFMAQLAKTPTEESLKAQLRFLNTHLLPTLRYALQKCPDLRPIYEILVEDAEVVKTTLVKDVRG</sequence>
<dbReference type="GeneID" id="5055776"/>
<name>A0A7L4P8V8_9CREN</name>
<dbReference type="EMBL" id="JAAVJF010000001">
    <property type="protein sequence ID" value="NYR15044.1"/>
    <property type="molecule type" value="Genomic_DNA"/>
</dbReference>
<accession>A0A7L4P8V8</accession>